<dbReference type="PROSITE" id="PS50022">
    <property type="entry name" value="FA58C_3"/>
    <property type="match status" value="2"/>
</dbReference>
<feature type="disulfide bond" evidence="18">
    <location>
        <begin position="2588"/>
        <end position="2597"/>
    </location>
</feature>
<evidence type="ECO:0000256" key="16">
    <source>
        <dbReference type="ARBA" id="ARBA00023180"/>
    </source>
</evidence>
<dbReference type="PROSITE" id="PS50041">
    <property type="entry name" value="C_TYPE_LECTIN_2"/>
    <property type="match status" value="1"/>
</dbReference>
<dbReference type="Pfam" id="PF00008">
    <property type="entry name" value="EGF"/>
    <property type="match status" value="6"/>
</dbReference>
<dbReference type="Pfam" id="PF00057">
    <property type="entry name" value="Ldl_recept_a"/>
    <property type="match status" value="1"/>
</dbReference>
<feature type="domain" description="EGF-like" evidence="24">
    <location>
        <begin position="2256"/>
        <end position="2292"/>
    </location>
</feature>
<dbReference type="SMART" id="SM00032">
    <property type="entry name" value="CCP"/>
    <property type="match status" value="9"/>
</dbReference>
<feature type="domain" description="EGF-like" evidence="24">
    <location>
        <begin position="3414"/>
        <end position="3450"/>
    </location>
</feature>
<feature type="domain" description="F5/8 type C" evidence="23">
    <location>
        <begin position="1335"/>
        <end position="1481"/>
    </location>
</feature>
<dbReference type="InterPro" id="IPR000152">
    <property type="entry name" value="EGF-type_Asp/Asn_hydroxyl_site"/>
</dbReference>
<dbReference type="SUPFAM" id="SSF49854">
    <property type="entry name" value="Spermadhesin, CUB domain"/>
    <property type="match status" value="3"/>
</dbReference>
<feature type="domain" description="CUB" evidence="22">
    <location>
        <begin position="243"/>
        <end position="355"/>
    </location>
</feature>
<feature type="disulfide bond" evidence="18">
    <location>
        <begin position="2512"/>
        <end position="2521"/>
    </location>
</feature>
<evidence type="ECO:0000256" key="15">
    <source>
        <dbReference type="ARBA" id="ARBA00023157"/>
    </source>
</evidence>
<dbReference type="GO" id="GO:0005112">
    <property type="term" value="F:Notch binding"/>
    <property type="evidence" value="ECO:0007669"/>
    <property type="project" value="TreeGrafter"/>
</dbReference>
<feature type="domain" description="Sushi" evidence="27">
    <location>
        <begin position="1222"/>
        <end position="1285"/>
    </location>
</feature>
<dbReference type="InterPro" id="IPR016186">
    <property type="entry name" value="C-type_lectin-like/link_sf"/>
</dbReference>
<dbReference type="InterPro" id="IPR008979">
    <property type="entry name" value="Galactose-bd-like_sf"/>
</dbReference>
<dbReference type="SMART" id="SM00179">
    <property type="entry name" value="EGF_CA"/>
    <property type="match status" value="16"/>
</dbReference>
<feature type="disulfide bond" evidence="17">
    <location>
        <begin position="472"/>
        <end position="499"/>
    </location>
</feature>
<evidence type="ECO:0000259" key="26">
    <source>
        <dbReference type="PROSITE" id="PS50825"/>
    </source>
</evidence>
<dbReference type="CDD" id="cd00041">
    <property type="entry name" value="CUB"/>
    <property type="match status" value="3"/>
</dbReference>
<evidence type="ECO:0000256" key="6">
    <source>
        <dbReference type="ARBA" id="ARBA00022659"/>
    </source>
</evidence>
<feature type="disulfide bond" evidence="18">
    <location>
        <begin position="2206"/>
        <end position="2215"/>
    </location>
</feature>
<evidence type="ECO:0000259" key="23">
    <source>
        <dbReference type="PROSITE" id="PS50022"/>
    </source>
</evidence>
<dbReference type="SUPFAM" id="SSF56436">
    <property type="entry name" value="C-type lectin-like"/>
    <property type="match status" value="1"/>
</dbReference>
<dbReference type="Gene3D" id="2.60.120.290">
    <property type="entry name" value="Spermadhesin, CUB domain"/>
    <property type="match status" value="3"/>
</dbReference>
<keyword evidence="14 21" id="KW-0472">Membrane</keyword>
<feature type="domain" description="Sushi" evidence="27">
    <location>
        <begin position="706"/>
        <end position="766"/>
    </location>
</feature>
<evidence type="ECO:0000313" key="29">
    <source>
        <dbReference type="Proteomes" id="UP000594260"/>
    </source>
</evidence>
<feature type="domain" description="Sushi" evidence="27">
    <location>
        <begin position="767"/>
        <end position="825"/>
    </location>
</feature>
<keyword evidence="4" id="KW-0964">Secreted</keyword>
<evidence type="ECO:0000256" key="11">
    <source>
        <dbReference type="ARBA" id="ARBA00022843"/>
    </source>
</evidence>
<dbReference type="GO" id="GO:0030154">
    <property type="term" value="P:cell differentiation"/>
    <property type="evidence" value="ECO:0007669"/>
    <property type="project" value="UniProtKB-KW"/>
</dbReference>
<dbReference type="CTD" id="33983"/>
<dbReference type="PROSITE" id="PS50825">
    <property type="entry name" value="HYR"/>
    <property type="match status" value="3"/>
</dbReference>
<evidence type="ECO:0000256" key="20">
    <source>
        <dbReference type="PROSITE-ProRule" id="PRU00302"/>
    </source>
</evidence>
<dbReference type="SMART" id="SM00034">
    <property type="entry name" value="CLECT"/>
    <property type="match status" value="1"/>
</dbReference>
<dbReference type="InterPro" id="IPR001881">
    <property type="entry name" value="EGF-like_Ca-bd_dom"/>
</dbReference>
<feature type="domain" description="EGF-like" evidence="24">
    <location>
        <begin position="2294"/>
        <end position="2330"/>
    </location>
</feature>
<feature type="disulfide bond" evidence="20">
    <location>
        <begin position="708"/>
        <end position="751"/>
    </location>
</feature>
<evidence type="ECO:0000256" key="9">
    <source>
        <dbReference type="ARBA" id="ARBA00022737"/>
    </source>
</evidence>
<feature type="disulfide bond" evidence="18">
    <location>
        <begin position="2398"/>
        <end position="2407"/>
    </location>
</feature>
<keyword evidence="16" id="KW-0325">Glycoprotein</keyword>
<dbReference type="FunFam" id="2.10.50.10:FF:000032">
    <property type="entry name" value="Uncharacterized protein, isoform A"/>
    <property type="match status" value="1"/>
</dbReference>
<feature type="disulfide bond" evidence="18">
    <location>
        <begin position="2165"/>
        <end position="2174"/>
    </location>
</feature>
<feature type="disulfide bond" evidence="18">
    <location>
        <begin position="2282"/>
        <end position="2291"/>
    </location>
</feature>
<dbReference type="InterPro" id="IPR011641">
    <property type="entry name" value="Tyr-kin_ephrin_A/B_rcpt-like"/>
</dbReference>
<feature type="disulfide bond" evidence="18">
    <location>
        <begin position="2550"/>
        <end position="2559"/>
    </location>
</feature>
<keyword evidence="5 18" id="KW-0245">EGF-like domain</keyword>
<feature type="domain" description="HYR" evidence="26">
    <location>
        <begin position="1586"/>
        <end position="1669"/>
    </location>
</feature>
<evidence type="ECO:0000259" key="22">
    <source>
        <dbReference type="PROSITE" id="PS01180"/>
    </source>
</evidence>
<dbReference type="InterPro" id="IPR036055">
    <property type="entry name" value="LDL_receptor-like_sf"/>
</dbReference>
<dbReference type="RefSeq" id="XP_022645009.1">
    <property type="nucleotide sequence ID" value="XM_022789274.1"/>
</dbReference>
<dbReference type="InterPro" id="IPR035976">
    <property type="entry name" value="Sushi/SCR/CCP_sf"/>
</dbReference>
<dbReference type="PROSITE" id="PS00010">
    <property type="entry name" value="ASX_HYDROXYL"/>
    <property type="match status" value="9"/>
</dbReference>
<feature type="domain" description="F5/8 type C" evidence="23">
    <location>
        <begin position="863"/>
        <end position="1015"/>
    </location>
</feature>
<keyword evidence="9" id="KW-0677">Repeat</keyword>
<dbReference type="Pfam" id="PF13385">
    <property type="entry name" value="Laminin_G_3"/>
    <property type="match status" value="1"/>
</dbReference>
<feature type="domain" description="EGF-like" evidence="24">
    <location>
        <begin position="2177"/>
        <end position="2216"/>
    </location>
</feature>
<feature type="disulfide bond" evidence="18">
    <location>
        <begin position="3440"/>
        <end position="3449"/>
    </location>
</feature>
<feature type="domain" description="HYR" evidence="26">
    <location>
        <begin position="1500"/>
        <end position="1585"/>
    </location>
</feature>
<dbReference type="InterPro" id="IPR000436">
    <property type="entry name" value="Sushi_SCR_CCP_dom"/>
</dbReference>
<dbReference type="Pfam" id="PF02494">
    <property type="entry name" value="HYR"/>
    <property type="match status" value="2"/>
</dbReference>
<dbReference type="EnsemblMetazoa" id="XM_022789274">
    <property type="protein sequence ID" value="XP_022645009"/>
    <property type="gene ID" value="LOC111243535"/>
</dbReference>
<feature type="domain" description="EGF-like" evidence="24">
    <location>
        <begin position="2448"/>
        <end position="2484"/>
    </location>
</feature>
<dbReference type="FunFam" id="2.10.25.10:FF:000173">
    <property type="entry name" value="Neurogenic locus notch protein 2"/>
    <property type="match status" value="1"/>
</dbReference>
<dbReference type="SUPFAM" id="SSF57196">
    <property type="entry name" value="EGF/Laminin"/>
    <property type="match status" value="13"/>
</dbReference>
<proteinExistence type="predicted"/>
<dbReference type="FunFam" id="2.10.70.10:FF:000014">
    <property type="entry name" value="Membrane cofactor protein"/>
    <property type="match status" value="1"/>
</dbReference>
<evidence type="ECO:0008006" key="30">
    <source>
        <dbReference type="Google" id="ProtNLM"/>
    </source>
</evidence>
<reference evidence="28" key="1">
    <citation type="submission" date="2021-01" db="UniProtKB">
        <authorList>
            <consortium name="EnsemblMetazoa"/>
        </authorList>
    </citation>
    <scope>IDENTIFICATION</scope>
</reference>
<keyword evidence="7 21" id="KW-0812">Transmembrane</keyword>
<dbReference type="SUPFAM" id="SSF57184">
    <property type="entry name" value="Growth factor receptor domain"/>
    <property type="match status" value="3"/>
</dbReference>
<dbReference type="Pfam" id="PF00084">
    <property type="entry name" value="Sushi"/>
    <property type="match status" value="5"/>
</dbReference>
<feature type="domain" description="C-type lectin" evidence="25">
    <location>
        <begin position="77"/>
        <end position="201"/>
    </location>
</feature>
<dbReference type="Proteomes" id="UP000594260">
    <property type="component" value="Unplaced"/>
</dbReference>
<dbReference type="SUPFAM" id="SSF49785">
    <property type="entry name" value="Galactose-binding domain-like"/>
    <property type="match status" value="2"/>
</dbReference>
<dbReference type="CDD" id="cd00112">
    <property type="entry name" value="LDLa"/>
    <property type="match status" value="1"/>
</dbReference>
<organism evidence="28 29">
    <name type="scientific">Varroa destructor</name>
    <name type="common">Honeybee mite</name>
    <dbReference type="NCBI Taxonomy" id="109461"/>
    <lineage>
        <taxon>Eukaryota</taxon>
        <taxon>Metazoa</taxon>
        <taxon>Ecdysozoa</taxon>
        <taxon>Arthropoda</taxon>
        <taxon>Chelicerata</taxon>
        <taxon>Arachnida</taxon>
        <taxon>Acari</taxon>
        <taxon>Parasitiformes</taxon>
        <taxon>Mesostigmata</taxon>
        <taxon>Gamasina</taxon>
        <taxon>Dermanyssoidea</taxon>
        <taxon>Varroidae</taxon>
        <taxon>Varroa</taxon>
    </lineage>
</organism>
<evidence type="ECO:0000256" key="19">
    <source>
        <dbReference type="PROSITE-ProRule" id="PRU00124"/>
    </source>
</evidence>
<dbReference type="InterPro" id="IPR001304">
    <property type="entry name" value="C-type_lectin-like"/>
</dbReference>
<dbReference type="InterPro" id="IPR013032">
    <property type="entry name" value="EGF-like_CS"/>
</dbReference>
<feature type="disulfide bond" evidence="18">
    <location>
        <begin position="2358"/>
        <end position="2367"/>
    </location>
</feature>
<evidence type="ECO:0000256" key="1">
    <source>
        <dbReference type="ARBA" id="ARBA00004479"/>
    </source>
</evidence>
<dbReference type="PROSITE" id="PS01209">
    <property type="entry name" value="LDLRA_1"/>
    <property type="match status" value="1"/>
</dbReference>
<feature type="disulfide bond" evidence="19">
    <location>
        <begin position="224"/>
        <end position="239"/>
    </location>
</feature>
<dbReference type="InterPro" id="IPR000859">
    <property type="entry name" value="CUB_dom"/>
</dbReference>
<dbReference type="SUPFAM" id="SSF57535">
    <property type="entry name" value="Complement control module/SCR domain"/>
    <property type="match status" value="6"/>
</dbReference>
<evidence type="ECO:0000256" key="3">
    <source>
        <dbReference type="ARBA" id="ARBA00022473"/>
    </source>
</evidence>
<evidence type="ECO:0000256" key="17">
    <source>
        <dbReference type="PROSITE-ProRule" id="PRU00059"/>
    </source>
</evidence>
<sequence>MSPTAHDSDQLRRTTIKMAITTTTTMTSASSKRAFAAGRSSYLPPPNTMLRIGILLGVVLVQQVSAQFDCPHGWTRDSVYCYKFISNKHSWRRAEEVCRRYGSQLALVLNYHQNNFTRALATEGLRDQPQNAYWLGLKSVKDLATNTLESSSGYFIPKYVGHWSLDQPQPERGQCVYAQLSERNQEWGLTSCEAMLPFVCQVPACPKGTFLCASGKCLNKRWQCDGVDDCGDGSDEMDCPRLCHHYLKSSGDSIQSPNYPQKYETNLDCKWTLEGPLGTGIVLQFSDFETESNFDAVQVLSGGRTEESSVSLAQLSGKQNISSKSFITGSNLMIVKFKSDAAAEKKGFRASWKTETLKCGGELFAHSSAQVLNSPGYPSAYPGGIECLWVITAPHNKLVSLEIVDLDLEVTDSILLRDGATPSDTLLSKLGGTTEENPKFILSTQNRVYIYFKTDTAHAARKGFSIRFRAGCQVDIIADQGSINSPAFGVGKYPSNQNCAYRITRPGGGPISLKFDKFLVASDDHIQVYDGQNSKSVKLHAGQGYSGATRPTHTLTATSGSLYVVFQSNSLNTAAGWQASFSSDCPLLAVGERALASSRDTTFGAEVTYTCPSGMEFSSGRKKIIAECLPGGKWSVPHVPACQEIYCGPVPQISSGFAVGATNVTFRGQATYQCYAGFTFPGGLQQQTVRCNEYGNWDNLPVCMASSCPPLPEVANSIPRFLNGAGRNYGTVVRFDCEPGYRRSGYPVVVCKSNGQWSANPPTCQRAQCYEVPKVDNGQVMMDKKTYLFGDKSKVACNRGYKLEGQATITCGADQTFENVPACVDINECNSPTACDSASTICINTPGSFFCKCKKGFERNMDCRPVGDLGVANGAIPDHAISVSSFETGYPKEKIRLDGEGGWCGSIPRAGENHAQIDLSAPTVIRGLRTQPVFRADGAQAFPISVRIQYTDEETDAFRDYADPMGRPMEFQLTPNGGSGLAVINLPIPIEARFIRVLVVEYVAAPCMRLELMGCSRQDCIDVNECLKNNGGCHQRCVNSPGSFHCMCNVGYELYSKNGTSGFFIPSSETGFRDGDTYALNKTCVAKECPVLRAPENGRMLSTLERFRFGDVVNFQCDFGYVLHGAQSLTCTSGGNWNGTMPACLPAKCTGLHDDPTQGLSLRSNGHDNYIMFQDNVTISCSETGRPLRNTATAAFRQCVYSPRPGKPDYWLAGAPPACERVDCGAPPDSIGATYGFHVDTKYRASFFFGCEETFTLVGKSSLNDNVIRCQEDGSWDFGDLRCEGPVCQDPGRPADGYQIANSYEQGSEVTFGCTRPGYVPYNTEPITCVKNADCKVVKPLGLTSGKIPDSAINATSARSNYEAKNVRLGSTTGWCGTQEAFTYVTVDLQRVHHIKAIMIKGVITNDVVGRPTELRFFYKVKENENFVVYFPNFNLTSREPGNYGELSVIDLPLSVKARYVILGIVSYNKNPCLKFELLGCEDSPDDVLLGYENANPVCVDKEPPRFENCPTHPVVVESSPDGILPVDFVIPTATDNSGRVARMEIKPLGFRPPQMVFEDTVVQYIAYDHDGNVAVCVVNITVPDYTPPSIKCPQSYVVELTEKQDSYVVNFNDTRLQIIAIDKSGHVDINITPESAVIPIGGYRNVTVTGTDRFGNQAFCYFQVSVQATSCVDWSLQAPTNGIVNCLPNDEGTGYQCLATCKNKYRFTDGEKAKTFECKNKGAWVPKSIIPDCVSEETNEASYDVTAQVEYRSGGAVHESCLGHYTGYVQTFYGRLNRLLSDRCSAINVQMDLSFHNTTATIKSDNELVIDYVVRIVPVVHQKLLYDLCGSTLGLIFDLSVPSTSALIEPILNISAQDVGGSCPTIQAKRSTIKRGFTCEYGEVLTNETGIVPRCLHCPAGTFASEDERCSFCPRGYYQDLTRQAKCKKCPDGTHTKEEGSKSLSDCVPVCGYGTYSANGLVPCLQCPENSYAGTPPPEGFRECTKCPPNTFTYSDGAASAGSCKAKCHPGTYSETGLEPCYECPVNFYQSQDGQTQCIRCASNQKTNMPGQMTPEACQPVQCNPTICKNGGLCLAQNHQATCYCPAGFTGQYCETDMDECASGPCYNGGSCIDRPQGYSCKCAPGYSGFQCEVEKSECDVPNICPERAMCQDLPGSGSVNCLCRSGYEGATCNVTVNPCTVGQTPCHNEANCIPLKHGRYKCSCAPGWVGPNCETNIDDCAENPCLLGAACTDLINDFVCECPPGFTGKRCQIKQDLCSTNPCGDNGICIDRMFRHECICKPGWSGPACEDQVDECLSSPCQHNGVCIDVINGFRCQCDAGFTGMACQHHVDDCKSDPCQNGGSCIDQIDGFTCECRPGFVGLQCEAEVDECISGPCHATGTRQCIDKDNGFECVCNAGYTGDYCEIDIDECESSPCENGAKCIDKIGSFYCHCPPGWTGERCEKDIGGCDSSPCLNNAHCIDLFEDFFCVCPSGTDGKRCQTSPQRCIGDPCMHGASCQDYGSGLNCTCAPEYTGVGCQYEFDACAEAVCQNGGKCRRENKSYSCECLPGYGGKNCEKDTQDCSPTSCPPNAECIDLTNGFFCKCPFNYTGEDCRKPISVNYDLYFNDESRSSGAALNTPFELGSYSLTVALWVQFNNPGSVGTVLSFYSVNDPHKVLNKTRLLKIDDSGVLVSLFPQHTADIYIPYLDNVPINDGNWHHIVFIWDGVEGTLTLITDTAVAGVVTGYVQKDKLPTYGWMSLGAPVDVEDMRVKAESGFHGRLSRVNVWERTLDFSQEIPGQFRSCQNSPVLFHGLQLRWANYDKIVGTVERQVPGHCGEQSCTTTVTEECIAKGGDKVPPKVVYCPPDMWVVTPNESIALQWEEPEFSDETGIKPEVTELNSIRSGHTFTKGIFDLSYVAKDTYGNQAQCDFRIHVLSDFCPLPTAPVGGYRQCSDWGPGSRFKVCSIGCEDGLEFSEHVPQFYVCGAEGFWRPNDRPELPFTFPACAPKRPAQRLFRISMDFTSTVVCSDSGKKILRSRITEALLQVNNEWRFCVDQYPPQCTGTHLSVKCHKNGGRAKRQADKEDEPTSIYALEITFPAHKDPVVRTGSQQKATVRTVVEQAILQANIFDVRETLPNVQPDLTSLKISTDYSCMPGEVPVSTFCVKCSLGTYYSNATNQCELCPNGYFQDVSGQLVCKPCPEINGKQGITASLGARTVDECKQRCTPGQYFDATVGFCRPCGYGFYQPEEGSFKCEPCGHGLTTRTNEAASIQECREECKPGLQLTVTGQCEPCPKGTFRTSGMPSCQQCPKGRTTADFGSTSVEQCSLEVCQIGHYLNVTRNYCMPCPKGTYQDEEQRDSECKPCPADTTTDTVGATDPSFCSDPCMVNGEKRVCHKNAYCVFLEDEQDFACKCMPKFKYSNETAECIDVCEDYCENGGKCEIPQNAIEPRCVCHGNFYGERCERKSDFVYVAGGITAAVVFIIVMVLLIWMICVRMSWRGKPGKMPLPPAMDLAGSQQNFYYGAPAPYAESIAPSHHSTYAHYYDDEDDGWEMPNFYNETYMKDGLHKGGTLARSNASLYGTKEDLYDRLRRHQYTGHKKDSDTEDPTS</sequence>
<dbReference type="OMA" id="CPPDMWV"/>
<dbReference type="CDD" id="cd00054">
    <property type="entry name" value="EGF_CA"/>
    <property type="match status" value="14"/>
</dbReference>
<dbReference type="FunCoup" id="A0A7M7M3D6">
    <property type="interactions" value="3"/>
</dbReference>
<feature type="disulfide bond" evidence="18">
    <location>
        <begin position="2320"/>
        <end position="2329"/>
    </location>
</feature>
<feature type="disulfide bond" evidence="18">
    <location>
        <begin position="2146"/>
        <end position="2163"/>
    </location>
</feature>
<evidence type="ECO:0000256" key="4">
    <source>
        <dbReference type="ARBA" id="ARBA00022525"/>
    </source>
</evidence>
<dbReference type="KEGG" id="vde:111243535"/>
<dbReference type="CDD" id="cd00033">
    <property type="entry name" value="CCP"/>
    <property type="match status" value="3"/>
</dbReference>
<dbReference type="InterPro" id="IPR016187">
    <property type="entry name" value="CTDL_fold"/>
</dbReference>
<keyword evidence="6 20" id="KW-0768">Sushi</keyword>
<feature type="disulfide bond" evidence="18">
    <location>
        <begin position="3417"/>
        <end position="3427"/>
    </location>
</feature>
<feature type="domain" description="EGF-like" evidence="24">
    <location>
        <begin position="2370"/>
        <end position="2408"/>
    </location>
</feature>
<dbReference type="PROSITE" id="PS01186">
    <property type="entry name" value="EGF_2"/>
    <property type="match status" value="12"/>
</dbReference>
<feature type="domain" description="EGF-like" evidence="24">
    <location>
        <begin position="2524"/>
        <end position="2560"/>
    </location>
</feature>
<dbReference type="SUPFAM" id="SSF57424">
    <property type="entry name" value="LDL receptor-like module"/>
    <property type="match status" value="1"/>
</dbReference>
<feature type="domain" description="EGF-like" evidence="24">
    <location>
        <begin position="2136"/>
        <end position="2175"/>
    </location>
</feature>
<dbReference type="SUPFAM" id="SSF49899">
    <property type="entry name" value="Concanavalin A-like lectins/glucanases"/>
    <property type="match status" value="1"/>
</dbReference>
<feature type="disulfide bond" evidence="19">
    <location>
        <begin position="212"/>
        <end position="230"/>
    </location>
</feature>
<dbReference type="Pfam" id="PF07645">
    <property type="entry name" value="EGF_CA"/>
    <property type="match status" value="2"/>
</dbReference>
<dbReference type="Gene3D" id="2.10.70.10">
    <property type="entry name" value="Complement Module, domain 1"/>
    <property type="match status" value="6"/>
</dbReference>
<dbReference type="Pfam" id="PF00754">
    <property type="entry name" value="F5_F8_type_C"/>
    <property type="match status" value="2"/>
</dbReference>
<dbReference type="InterPro" id="IPR009030">
    <property type="entry name" value="Growth_fac_rcpt_cys_sf"/>
</dbReference>
<keyword evidence="10" id="KW-0221">Differentiation</keyword>
<dbReference type="FunFam" id="2.10.25.10:FF:000146">
    <property type="entry name" value="Putative neurogenic locus notch"/>
    <property type="match status" value="1"/>
</dbReference>
<evidence type="ECO:0000259" key="25">
    <source>
        <dbReference type="PROSITE" id="PS50041"/>
    </source>
</evidence>
<feature type="disulfide bond" evidence="20">
    <location>
        <begin position="737"/>
        <end position="764"/>
    </location>
</feature>
<dbReference type="PANTHER" id="PTHR12916:SF4">
    <property type="entry name" value="UNINFLATABLE, ISOFORM C"/>
    <property type="match status" value="1"/>
</dbReference>
<dbReference type="PROSITE" id="PS01180">
    <property type="entry name" value="CUB"/>
    <property type="match status" value="3"/>
</dbReference>
<dbReference type="Pfam" id="PF07699">
    <property type="entry name" value="Ephrin_rec_like"/>
    <property type="match status" value="7"/>
</dbReference>
<dbReference type="InterPro" id="IPR049883">
    <property type="entry name" value="NOTCH1_EGF-like"/>
</dbReference>
<feature type="disulfide bond" evidence="18">
    <location>
        <begin position="2244"/>
        <end position="2253"/>
    </location>
</feature>
<comment type="subcellular location">
    <subcellularLocation>
        <location evidence="1">Membrane</location>
        <topology evidence="1">Single-pass type I membrane protein</topology>
    </subcellularLocation>
    <subcellularLocation>
        <location evidence="2">Secreted</location>
    </subcellularLocation>
</comment>
<evidence type="ECO:0000256" key="12">
    <source>
        <dbReference type="ARBA" id="ARBA00022976"/>
    </source>
</evidence>
<dbReference type="SMART" id="SM00192">
    <property type="entry name" value="LDLa"/>
    <property type="match status" value="1"/>
</dbReference>
<dbReference type="PRINTS" id="PR01983">
    <property type="entry name" value="NOTCH"/>
</dbReference>
<dbReference type="InterPro" id="IPR002172">
    <property type="entry name" value="LDrepeatLR_classA_rpt"/>
</dbReference>
<feature type="domain" description="HYR" evidence="26">
    <location>
        <begin position="2838"/>
        <end position="2921"/>
    </location>
</feature>
<dbReference type="PROSITE" id="PS00022">
    <property type="entry name" value="EGF_1"/>
    <property type="match status" value="15"/>
</dbReference>
<feature type="domain" description="Sushi" evidence="27">
    <location>
        <begin position="645"/>
        <end position="705"/>
    </location>
</feature>
<dbReference type="Gene3D" id="2.10.25.10">
    <property type="entry name" value="Laminin"/>
    <property type="match status" value="16"/>
</dbReference>
<dbReference type="SMART" id="SM00181">
    <property type="entry name" value="EGF"/>
    <property type="match status" value="20"/>
</dbReference>
<evidence type="ECO:0000259" key="27">
    <source>
        <dbReference type="PROSITE" id="PS50923"/>
    </source>
</evidence>
<feature type="disulfide bond" evidence="18">
    <location>
        <begin position="2379"/>
        <end position="2396"/>
    </location>
</feature>
<dbReference type="Gene3D" id="4.10.400.10">
    <property type="entry name" value="Low-density Lipoprotein Receptor"/>
    <property type="match status" value="1"/>
</dbReference>
<feature type="domain" description="Sushi" evidence="27">
    <location>
        <begin position="1087"/>
        <end position="1146"/>
    </location>
</feature>
<dbReference type="SMART" id="SM00042">
    <property type="entry name" value="CUB"/>
    <property type="match status" value="3"/>
</dbReference>
<evidence type="ECO:0000256" key="8">
    <source>
        <dbReference type="ARBA" id="ARBA00022729"/>
    </source>
</evidence>
<feature type="domain" description="EGF-like" evidence="24">
    <location>
        <begin position="2332"/>
        <end position="2368"/>
    </location>
</feature>
<keyword evidence="12" id="KW-0914">Notch signaling pathway</keyword>
<feature type="disulfide bond" evidence="18">
    <location>
        <begin position="2474"/>
        <end position="2483"/>
    </location>
</feature>
<dbReference type="FunFam" id="2.10.25.10:FF:000117">
    <property type="entry name" value="Delta-like protein"/>
    <property type="match status" value="1"/>
</dbReference>
<feature type="disulfide bond" evidence="18">
    <location>
        <begin position="2086"/>
        <end position="2095"/>
    </location>
</feature>
<dbReference type="Gene3D" id="2.60.120.260">
    <property type="entry name" value="Galactose-binding domain-like"/>
    <property type="match status" value="2"/>
</dbReference>
<keyword evidence="3" id="KW-0217">Developmental protein</keyword>
<dbReference type="PROSITE" id="PS01187">
    <property type="entry name" value="EGF_CA"/>
    <property type="match status" value="6"/>
</dbReference>
<protein>
    <recommendedName>
        <fullName evidence="30">Fibropellin-1</fullName>
    </recommendedName>
</protein>
<dbReference type="PROSITE" id="PS50068">
    <property type="entry name" value="LDLRA_2"/>
    <property type="match status" value="1"/>
</dbReference>
<name>A0A7M7M3D6_VARDE</name>
<dbReference type="CDD" id="cd00037">
    <property type="entry name" value="CLECT"/>
    <property type="match status" value="1"/>
</dbReference>
<dbReference type="Pfam" id="PF00059">
    <property type="entry name" value="Lectin_C"/>
    <property type="match status" value="1"/>
</dbReference>
<dbReference type="InParanoid" id="A0A7M7M3D6"/>
<dbReference type="SMART" id="SM01411">
    <property type="entry name" value="Ephrin_rec_like"/>
    <property type="match status" value="7"/>
</dbReference>
<dbReference type="GO" id="GO:0007219">
    <property type="term" value="P:Notch signaling pathway"/>
    <property type="evidence" value="ECO:0007669"/>
    <property type="project" value="UniProtKB-KW"/>
</dbReference>
<dbReference type="InterPro" id="IPR023415">
    <property type="entry name" value="LDLR_class-A_CS"/>
</dbReference>
<dbReference type="GO" id="GO:0016020">
    <property type="term" value="C:membrane"/>
    <property type="evidence" value="ECO:0007669"/>
    <property type="project" value="UniProtKB-SubCell"/>
</dbReference>
<keyword evidence="13 21" id="KW-1133">Transmembrane helix</keyword>
<evidence type="ECO:0000256" key="14">
    <source>
        <dbReference type="ARBA" id="ARBA00023136"/>
    </source>
</evidence>
<feature type="domain" description="EGF-like" evidence="24">
    <location>
        <begin position="2562"/>
        <end position="2598"/>
    </location>
</feature>
<feature type="domain" description="EGF-like" evidence="24">
    <location>
        <begin position="2060"/>
        <end position="2096"/>
    </location>
</feature>
<dbReference type="FunFam" id="2.10.50.10:FF:000018">
    <property type="entry name" value="Sushi, von Willebrand factor type A, EGF and pentraxin domain-containing 1"/>
    <property type="match status" value="1"/>
</dbReference>
<dbReference type="Gene3D" id="3.10.100.10">
    <property type="entry name" value="Mannose-Binding Protein A, subunit A"/>
    <property type="match status" value="1"/>
</dbReference>
<evidence type="ECO:0000256" key="13">
    <source>
        <dbReference type="ARBA" id="ARBA00022989"/>
    </source>
</evidence>
<evidence type="ECO:0000256" key="2">
    <source>
        <dbReference type="ARBA" id="ARBA00004613"/>
    </source>
</evidence>
<dbReference type="InterPro" id="IPR000742">
    <property type="entry name" value="EGF"/>
</dbReference>
<dbReference type="InterPro" id="IPR000421">
    <property type="entry name" value="FA58C"/>
</dbReference>
<feature type="domain" description="EGF-like" evidence="24">
    <location>
        <begin position="2486"/>
        <end position="2522"/>
    </location>
</feature>
<evidence type="ECO:0000256" key="5">
    <source>
        <dbReference type="ARBA" id="ARBA00022536"/>
    </source>
</evidence>
<comment type="caution">
    <text evidence="18">Lacks conserved residue(s) required for the propagation of feature annotation.</text>
</comment>
<feature type="domain" description="EGF-like" evidence="24">
    <location>
        <begin position="2218"/>
        <end position="2254"/>
    </location>
</feature>
<keyword evidence="11" id="KW-0832">Ubl conjugation</keyword>
<feature type="domain" description="EGF-like" evidence="24">
    <location>
        <begin position="2098"/>
        <end position="2134"/>
    </location>
</feature>
<dbReference type="PROSITE" id="PS50026">
    <property type="entry name" value="EGF_3"/>
    <property type="match status" value="16"/>
</dbReference>
<dbReference type="PANTHER" id="PTHR12916">
    <property type="entry name" value="CYTOCHROME C OXIDASE POLYPEPTIDE VIC-2"/>
    <property type="match status" value="1"/>
</dbReference>
<evidence type="ECO:0000256" key="18">
    <source>
        <dbReference type="PROSITE-ProRule" id="PRU00076"/>
    </source>
</evidence>
<dbReference type="FunFam" id="2.10.25.10:FF:000122">
    <property type="entry name" value="Protein crumbs homolog 2"/>
    <property type="match status" value="1"/>
</dbReference>
<evidence type="ECO:0000256" key="7">
    <source>
        <dbReference type="ARBA" id="ARBA00022692"/>
    </source>
</evidence>
<dbReference type="InterPro" id="IPR018097">
    <property type="entry name" value="EGF_Ca-bd_CS"/>
</dbReference>
<feature type="disulfide bond" evidence="19">
    <location>
        <begin position="205"/>
        <end position="217"/>
    </location>
</feature>
<dbReference type="FunFam" id="2.10.25.10:FF:000472">
    <property type="entry name" value="Uncharacterized protein, isoform A"/>
    <property type="match status" value="1"/>
</dbReference>
<dbReference type="PROSITE" id="PS50923">
    <property type="entry name" value="SUSHI"/>
    <property type="match status" value="6"/>
</dbReference>
<feature type="domain" description="CUB" evidence="22">
    <location>
        <begin position="472"/>
        <end position="584"/>
    </location>
</feature>
<feature type="domain" description="CUB" evidence="22">
    <location>
        <begin position="359"/>
        <end position="471"/>
    </location>
</feature>
<dbReference type="InterPro" id="IPR013320">
    <property type="entry name" value="ConA-like_dom_sf"/>
</dbReference>
<dbReference type="FunFam" id="2.10.25.10:FF:000053">
    <property type="entry name" value="Slit guidance ligand 2"/>
    <property type="match status" value="1"/>
</dbReference>
<dbReference type="OrthoDB" id="430340at2759"/>
<dbReference type="Gene3D" id="2.10.50.10">
    <property type="entry name" value="Tumor Necrosis Factor Receptor, subunit A, domain 2"/>
    <property type="match status" value="6"/>
</dbReference>
<feature type="disulfide bond" evidence="18">
    <location>
        <begin position="3421"/>
        <end position="3438"/>
    </location>
</feature>
<dbReference type="FunFam" id="2.10.25.10:FF:000123">
    <property type="entry name" value="Crumbs homolog 1 (Drosophila)"/>
    <property type="match status" value="2"/>
</dbReference>
<feature type="domain" description="EGF-like" evidence="24">
    <location>
        <begin position="2410"/>
        <end position="2446"/>
    </location>
</feature>
<feature type="disulfide bond" evidence="18">
    <location>
        <begin position="2436"/>
        <end position="2445"/>
    </location>
</feature>
<evidence type="ECO:0000256" key="21">
    <source>
        <dbReference type="SAM" id="Phobius"/>
    </source>
</evidence>
<keyword evidence="15 18" id="KW-1015">Disulfide bond</keyword>
<dbReference type="Gene3D" id="2.60.120.200">
    <property type="match status" value="1"/>
</dbReference>
<feature type="domain" description="EGF-like" evidence="24">
    <location>
        <begin position="825"/>
        <end position="864"/>
    </location>
</feature>
<dbReference type="GO" id="GO:0005576">
    <property type="term" value="C:extracellular region"/>
    <property type="evidence" value="ECO:0007669"/>
    <property type="project" value="UniProtKB-SubCell"/>
</dbReference>
<feature type="domain" description="Sushi" evidence="27">
    <location>
        <begin position="583"/>
        <end position="644"/>
    </location>
</feature>
<feature type="disulfide bond" evidence="20">
    <location>
        <begin position="585"/>
        <end position="628"/>
    </location>
</feature>
<dbReference type="SMART" id="SM00231">
    <property type="entry name" value="FA58C"/>
    <property type="match status" value="2"/>
</dbReference>
<feature type="disulfide bond" evidence="18">
    <location>
        <begin position="2124"/>
        <end position="2133"/>
    </location>
</feature>
<evidence type="ECO:0000259" key="24">
    <source>
        <dbReference type="PROSITE" id="PS50026"/>
    </source>
</evidence>
<keyword evidence="8" id="KW-0732">Signal</keyword>
<evidence type="ECO:0000313" key="28">
    <source>
        <dbReference type="EnsemblMetazoa" id="XP_022645009"/>
    </source>
</evidence>
<dbReference type="GeneID" id="111243535"/>
<dbReference type="FunFam" id="2.60.120.290:FF:000048">
    <property type="entry name" value="Uncharacterized protein, isoform A"/>
    <property type="match status" value="1"/>
</dbReference>
<feature type="disulfide bond" evidence="20">
    <location>
        <begin position="1117"/>
        <end position="1144"/>
    </location>
</feature>
<evidence type="ECO:0000256" key="10">
    <source>
        <dbReference type="ARBA" id="ARBA00022782"/>
    </source>
</evidence>
<dbReference type="InterPro" id="IPR003410">
    <property type="entry name" value="HYR_dom"/>
</dbReference>
<dbReference type="GO" id="GO:0005509">
    <property type="term" value="F:calcium ion binding"/>
    <property type="evidence" value="ECO:0007669"/>
    <property type="project" value="InterPro"/>
</dbReference>
<dbReference type="Pfam" id="PF12661">
    <property type="entry name" value="hEGF"/>
    <property type="match status" value="4"/>
</dbReference>
<dbReference type="FunFam" id="2.10.25.10:FF:000368">
    <property type="entry name" value="Delta-like 3 (Drosophila), isoform CRA_b"/>
    <property type="match status" value="1"/>
</dbReference>
<feature type="transmembrane region" description="Helical" evidence="21">
    <location>
        <begin position="3455"/>
        <end position="3481"/>
    </location>
</feature>
<keyword evidence="29" id="KW-1185">Reference proteome</keyword>
<dbReference type="Pfam" id="PF00431">
    <property type="entry name" value="CUB"/>
    <property type="match status" value="3"/>
</dbReference>
<dbReference type="InterPro" id="IPR035914">
    <property type="entry name" value="Sperma_CUB_dom_sf"/>
</dbReference>
<accession>A0A7M7M3D6</accession>